<evidence type="ECO:0000256" key="1">
    <source>
        <dbReference type="SAM" id="MobiDB-lite"/>
    </source>
</evidence>
<organism evidence="2 3">
    <name type="scientific">Micrococcus cohnii</name>
    <dbReference type="NCBI Taxonomy" id="993416"/>
    <lineage>
        <taxon>Bacteria</taxon>
        <taxon>Bacillati</taxon>
        <taxon>Actinomycetota</taxon>
        <taxon>Actinomycetes</taxon>
        <taxon>Micrococcales</taxon>
        <taxon>Micrococcaceae</taxon>
        <taxon>Micrococcus</taxon>
    </lineage>
</organism>
<accession>A0A7W7GPV0</accession>
<dbReference type="InterPro" id="IPR011335">
    <property type="entry name" value="Restrct_endonuc-II-like"/>
</dbReference>
<proteinExistence type="predicted"/>
<comment type="caution">
    <text evidence="2">The sequence shown here is derived from an EMBL/GenBank/DDBJ whole genome shotgun (WGS) entry which is preliminary data.</text>
</comment>
<dbReference type="EMBL" id="JACHNA010000001">
    <property type="protein sequence ID" value="MBB4736101.1"/>
    <property type="molecule type" value="Genomic_DNA"/>
</dbReference>
<protein>
    <recommendedName>
        <fullName evidence="4">DUF559 domain-containing protein</fullName>
    </recommendedName>
</protein>
<evidence type="ECO:0000313" key="2">
    <source>
        <dbReference type="EMBL" id="MBB4736101.1"/>
    </source>
</evidence>
<keyword evidence="3" id="KW-1185">Reference proteome</keyword>
<sequence length="355" mass="39037">MRVPGELPAPLRASPFTPADARRHGVSRSRLRSADVERLERGLYRWRGPGTAASPTELDRLRRIVRRIPHTVVTGPSAARLHGWPLPRRLEQSALLTVVRPRGTRAPAAPDVCTRLTHPSRVRLLAPPALSTGAATSIVPAASARMGGGGPYGLPLLVDDHGVLEAGPLRGLRLASHADVWFHLATWLTQAELVVVADHLVHTHRKRQPILPWTTVDELRVAVERHRGEPGVVRARAALSRVRDGADSPPETELRLAFEEAGLPEPALQVEVWDPAYSYDEPATADLGFPAARIAIQYEGVHHDDPVQVRRDTRRDAAFQRQGWLVIRVAASDRAAGFRETIGLVRRALAERSPR</sequence>
<dbReference type="AlphaFoldDB" id="A0A7W7GPV0"/>
<dbReference type="Proteomes" id="UP000540191">
    <property type="component" value="Unassembled WGS sequence"/>
</dbReference>
<dbReference type="SUPFAM" id="SSF52980">
    <property type="entry name" value="Restriction endonuclease-like"/>
    <property type="match status" value="1"/>
</dbReference>
<dbReference type="Gene3D" id="3.40.960.10">
    <property type="entry name" value="VSR Endonuclease"/>
    <property type="match status" value="1"/>
</dbReference>
<reference evidence="2 3" key="1">
    <citation type="submission" date="2020-08" db="EMBL/GenBank/DDBJ databases">
        <title>Sequencing the genomes of 1000 actinobacteria strains.</title>
        <authorList>
            <person name="Klenk H.-P."/>
        </authorList>
    </citation>
    <scope>NUCLEOTIDE SEQUENCE [LARGE SCALE GENOMIC DNA]</scope>
    <source>
        <strain evidence="2 3">DSM 23974</strain>
    </source>
</reference>
<name>A0A7W7GPV0_9MICC</name>
<evidence type="ECO:0000313" key="3">
    <source>
        <dbReference type="Proteomes" id="UP000540191"/>
    </source>
</evidence>
<dbReference type="RefSeq" id="WP_184241728.1">
    <property type="nucleotide sequence ID" value="NZ_JACHNA010000001.1"/>
</dbReference>
<feature type="region of interest" description="Disordered" evidence="1">
    <location>
        <begin position="1"/>
        <end position="32"/>
    </location>
</feature>
<evidence type="ECO:0008006" key="4">
    <source>
        <dbReference type="Google" id="ProtNLM"/>
    </source>
</evidence>
<gene>
    <name evidence="2" type="ORF">HDA30_001609</name>
</gene>